<feature type="non-terminal residue" evidence="2">
    <location>
        <position position="212"/>
    </location>
</feature>
<organism evidence="2 3">
    <name type="scientific">Paenibacillus baimaensis</name>
    <dbReference type="NCBI Taxonomy" id="2982185"/>
    <lineage>
        <taxon>Bacteria</taxon>
        <taxon>Bacillati</taxon>
        <taxon>Bacillota</taxon>
        <taxon>Bacilli</taxon>
        <taxon>Bacillales</taxon>
        <taxon>Paenibacillaceae</taxon>
        <taxon>Paenibacillus</taxon>
    </lineage>
</organism>
<dbReference type="Gene3D" id="3.30.70.360">
    <property type="match status" value="1"/>
</dbReference>
<keyword evidence="3" id="KW-1185">Reference proteome</keyword>
<name>A0ABT2UKH4_9BACL</name>
<feature type="non-terminal residue" evidence="2">
    <location>
        <position position="1"/>
    </location>
</feature>
<proteinExistence type="predicted"/>
<dbReference type="InterPro" id="IPR036264">
    <property type="entry name" value="Bact_exopeptidase_dim_dom"/>
</dbReference>
<dbReference type="EMBL" id="JAOQIO010000091">
    <property type="protein sequence ID" value="MCU6795112.1"/>
    <property type="molecule type" value="Genomic_DNA"/>
</dbReference>
<dbReference type="Gene3D" id="3.40.630.10">
    <property type="entry name" value="Zn peptidases"/>
    <property type="match status" value="1"/>
</dbReference>
<gene>
    <name evidence="2" type="ORF">OB236_23670</name>
</gene>
<feature type="domain" description="Peptidase M20 dimerisation" evidence="1">
    <location>
        <begin position="30"/>
        <end position="118"/>
    </location>
</feature>
<reference evidence="2 3" key="1">
    <citation type="submission" date="2022-09" db="EMBL/GenBank/DDBJ databases">
        <authorList>
            <person name="Han X.L."/>
            <person name="Wang Q."/>
            <person name="Lu T."/>
        </authorList>
    </citation>
    <scope>NUCLEOTIDE SEQUENCE [LARGE SCALE GENOMIC DNA]</scope>
    <source>
        <strain evidence="2 3">WQ 127069</strain>
    </source>
</reference>
<dbReference type="InterPro" id="IPR011650">
    <property type="entry name" value="Peptidase_M20_dimer"/>
</dbReference>
<dbReference type="SUPFAM" id="SSF55031">
    <property type="entry name" value="Bacterial exopeptidase dimerisation domain"/>
    <property type="match status" value="1"/>
</dbReference>
<dbReference type="RefSeq" id="WP_262686160.1">
    <property type="nucleotide sequence ID" value="NZ_JAOQIO010000091.1"/>
</dbReference>
<dbReference type="Proteomes" id="UP001652445">
    <property type="component" value="Unassembled WGS sequence"/>
</dbReference>
<evidence type="ECO:0000313" key="3">
    <source>
        <dbReference type="Proteomes" id="UP001652445"/>
    </source>
</evidence>
<sequence length="212" mass="23510">NDVDAAITWHPFTSSNIMTFNVLATISSYFKFYGKSSHASGSPHHGRSALDAVELMNVGVNFLREHVEQDTRMHYAITDTGGSSPNVVQSEAAVLHQIRAPKLSQVREIYERVLNIAKGAALMTDTKLEVVFDKASSNVLLNNVLGALLYEKFKEVGPVPVNDKDLEYARKIRETLSGKEKHLDEFIANSMFGEVGREVAKQFSGKEIIDII</sequence>
<accession>A0ABT2UKH4</accession>
<comment type="caution">
    <text evidence="2">The sequence shown here is derived from an EMBL/GenBank/DDBJ whole genome shotgun (WGS) entry which is preliminary data.</text>
</comment>
<evidence type="ECO:0000313" key="2">
    <source>
        <dbReference type="EMBL" id="MCU6795112.1"/>
    </source>
</evidence>
<dbReference type="PANTHER" id="PTHR30575:SF0">
    <property type="entry name" value="XAA-ARG DIPEPTIDASE"/>
    <property type="match status" value="1"/>
</dbReference>
<protein>
    <submittedName>
        <fullName evidence="2">Peptidase dimerization domain-containing protein</fullName>
    </submittedName>
</protein>
<dbReference type="Pfam" id="PF07687">
    <property type="entry name" value="M20_dimer"/>
    <property type="match status" value="1"/>
</dbReference>
<evidence type="ECO:0000259" key="1">
    <source>
        <dbReference type="Pfam" id="PF07687"/>
    </source>
</evidence>
<dbReference type="PANTHER" id="PTHR30575">
    <property type="entry name" value="PEPTIDASE M20"/>
    <property type="match status" value="1"/>
</dbReference>
<dbReference type="InterPro" id="IPR052030">
    <property type="entry name" value="Peptidase_M20/M20A_hydrolases"/>
</dbReference>